<sequence length="115" mass="13289">MKYTLIFVLSLIAIASAQRPWYAGTRPIGYPDLGSRFKEDGDVNQAPSRIPNLNDYYNVPPKGIPIDAHGDIDLVNRLNSWPRQNRPFWILNAEQIEAHRNTNRNRYASYNNNNF</sequence>
<evidence type="ECO:0000313" key="2">
    <source>
        <dbReference type="EMBL" id="KAF2905023.1"/>
    </source>
</evidence>
<evidence type="ECO:0000256" key="1">
    <source>
        <dbReference type="SAM" id="SignalP"/>
    </source>
</evidence>
<name>A0A8K0GPH9_IGNLU</name>
<evidence type="ECO:0000313" key="3">
    <source>
        <dbReference type="Proteomes" id="UP000801492"/>
    </source>
</evidence>
<dbReference type="Proteomes" id="UP000801492">
    <property type="component" value="Unassembled WGS sequence"/>
</dbReference>
<keyword evidence="3" id="KW-1185">Reference proteome</keyword>
<dbReference type="AlphaFoldDB" id="A0A8K0GPH9"/>
<organism evidence="2 3">
    <name type="scientific">Ignelater luminosus</name>
    <name type="common">Cucubano</name>
    <name type="synonym">Pyrophorus luminosus</name>
    <dbReference type="NCBI Taxonomy" id="2038154"/>
    <lineage>
        <taxon>Eukaryota</taxon>
        <taxon>Metazoa</taxon>
        <taxon>Ecdysozoa</taxon>
        <taxon>Arthropoda</taxon>
        <taxon>Hexapoda</taxon>
        <taxon>Insecta</taxon>
        <taxon>Pterygota</taxon>
        <taxon>Neoptera</taxon>
        <taxon>Endopterygota</taxon>
        <taxon>Coleoptera</taxon>
        <taxon>Polyphaga</taxon>
        <taxon>Elateriformia</taxon>
        <taxon>Elateroidea</taxon>
        <taxon>Elateridae</taxon>
        <taxon>Agrypninae</taxon>
        <taxon>Pyrophorini</taxon>
        <taxon>Ignelater</taxon>
    </lineage>
</organism>
<keyword evidence="1" id="KW-0732">Signal</keyword>
<reference evidence="2" key="1">
    <citation type="submission" date="2019-08" db="EMBL/GenBank/DDBJ databases">
        <title>The genome of the North American firefly Photinus pyralis.</title>
        <authorList>
            <consortium name="Photinus pyralis genome working group"/>
            <person name="Fallon T.R."/>
            <person name="Sander Lower S.E."/>
            <person name="Weng J.-K."/>
        </authorList>
    </citation>
    <scope>NUCLEOTIDE SEQUENCE</scope>
    <source>
        <strain evidence="2">TRF0915ILg1</strain>
        <tissue evidence="2">Whole body</tissue>
    </source>
</reference>
<feature type="chain" id="PRO_5035423041" description="Seminal fluid protein HACP044" evidence="1">
    <location>
        <begin position="18"/>
        <end position="115"/>
    </location>
</feature>
<feature type="signal peptide" evidence="1">
    <location>
        <begin position="1"/>
        <end position="17"/>
    </location>
</feature>
<gene>
    <name evidence="2" type="ORF">ILUMI_01151</name>
</gene>
<proteinExistence type="predicted"/>
<accession>A0A8K0GPH9</accession>
<evidence type="ECO:0008006" key="4">
    <source>
        <dbReference type="Google" id="ProtNLM"/>
    </source>
</evidence>
<comment type="caution">
    <text evidence="2">The sequence shown here is derived from an EMBL/GenBank/DDBJ whole genome shotgun (WGS) entry which is preliminary data.</text>
</comment>
<protein>
    <recommendedName>
        <fullName evidence="4">Seminal fluid protein HACP044</fullName>
    </recommendedName>
</protein>
<dbReference type="EMBL" id="VTPC01000617">
    <property type="protein sequence ID" value="KAF2905023.1"/>
    <property type="molecule type" value="Genomic_DNA"/>
</dbReference>
<dbReference type="OrthoDB" id="6612236at2759"/>